<dbReference type="Gene3D" id="3.40.50.10900">
    <property type="entry name" value="PAC-like subunit"/>
    <property type="match status" value="1"/>
</dbReference>
<evidence type="ECO:0000313" key="2">
    <source>
        <dbReference type="EMBL" id="SQB64674.1"/>
    </source>
</evidence>
<dbReference type="RefSeq" id="WP_013189478.1">
    <property type="nucleotide sequence ID" value="NZ_CP068112.1"/>
</dbReference>
<feature type="compositionally biased region" description="Basic residues" evidence="1">
    <location>
        <begin position="336"/>
        <end position="349"/>
    </location>
</feature>
<protein>
    <submittedName>
        <fullName evidence="2">PAC2 family</fullName>
    </submittedName>
</protein>
<dbReference type="GeneID" id="55565671"/>
<gene>
    <name evidence="2" type="ORF">NCTC11820_01026</name>
</gene>
<dbReference type="InterPro" id="IPR019151">
    <property type="entry name" value="Proteasome_assmbl_chaperone_2"/>
</dbReference>
<feature type="region of interest" description="Disordered" evidence="1">
    <location>
        <begin position="308"/>
        <end position="349"/>
    </location>
</feature>
<dbReference type="SUPFAM" id="SSF159659">
    <property type="entry name" value="Cgl1923-like"/>
    <property type="match status" value="1"/>
</dbReference>
<proteinExistence type="predicted"/>
<sequence>MDADKFDSLLAPGADFSGHADVMLHHLNGAMDAGHSGRGMLEHLVEALPHQTIATFNSDKLVDFRSHRPWLSFSDWKFTEVEMPEIRLDLLSDDNDRNFLVLHGPEPDAQWNLFLETIQEIVRRLGVRQTVGVTGMPAGVPHTRPTPVHLHGARSESLPKQPKMVGEMILPAGMDQLIEFTLGQTGLDAVGIIAAVPYYLAEGDYPPAAAALMSAVAAKTGLALPVGDIEAASALTLGQINQMVEQSEEAGHIVEILEQHFDEAEPMAIIETPEEPLPTAEELGARLEEFLKRADRLNRGAKLSNLNEESLPVADASGISSLRDTPYEKRNIERLRPRRGRHRRDTPED</sequence>
<dbReference type="Gene3D" id="1.10.287.100">
    <property type="match status" value="1"/>
</dbReference>
<dbReference type="OMA" id="MGVPHTR"/>
<evidence type="ECO:0000256" key="1">
    <source>
        <dbReference type="SAM" id="MobiDB-lite"/>
    </source>
</evidence>
<accession>A0A2X2YKQ8</accession>
<dbReference type="Proteomes" id="UP000250245">
    <property type="component" value="Unassembled WGS sequence"/>
</dbReference>
<dbReference type="InterPro" id="IPR038389">
    <property type="entry name" value="PSMG2_sf"/>
</dbReference>
<organism evidence="2 3">
    <name type="scientific">Mobiluncus curtisii</name>
    <dbReference type="NCBI Taxonomy" id="2051"/>
    <lineage>
        <taxon>Bacteria</taxon>
        <taxon>Bacillati</taxon>
        <taxon>Actinomycetota</taxon>
        <taxon>Actinomycetes</taxon>
        <taxon>Actinomycetales</taxon>
        <taxon>Actinomycetaceae</taxon>
        <taxon>Mobiluncus</taxon>
    </lineage>
</organism>
<name>A0A2X2YKQ8_9ACTO</name>
<evidence type="ECO:0000313" key="3">
    <source>
        <dbReference type="Proteomes" id="UP000250245"/>
    </source>
</evidence>
<dbReference type="Pfam" id="PF09754">
    <property type="entry name" value="PAC2"/>
    <property type="match status" value="1"/>
</dbReference>
<dbReference type="AlphaFoldDB" id="A0A2X2YKQ8"/>
<feature type="compositionally biased region" description="Basic and acidic residues" evidence="1">
    <location>
        <begin position="325"/>
        <end position="335"/>
    </location>
</feature>
<dbReference type="EMBL" id="UASJ01000001">
    <property type="protein sequence ID" value="SQB64674.1"/>
    <property type="molecule type" value="Genomic_DNA"/>
</dbReference>
<feature type="region of interest" description="Disordered" evidence="1">
    <location>
        <begin position="135"/>
        <end position="157"/>
    </location>
</feature>
<reference evidence="2 3" key="1">
    <citation type="submission" date="2018-06" db="EMBL/GenBank/DDBJ databases">
        <authorList>
            <consortium name="Pathogen Informatics"/>
            <person name="Doyle S."/>
        </authorList>
    </citation>
    <scope>NUCLEOTIDE SEQUENCE [LARGE SCALE GENOMIC DNA]</scope>
    <source>
        <strain evidence="2 3">NCTC11820</strain>
    </source>
</reference>